<dbReference type="PANTHER" id="PTHR34138">
    <property type="entry name" value="CELL SHAPE-DETERMINING PROTEIN MREC"/>
    <property type="match status" value="1"/>
</dbReference>
<keyword evidence="6" id="KW-0175">Coiled coil</keyword>
<feature type="domain" description="Rod shape-determining protein MreC beta-barrel core" evidence="8">
    <location>
        <begin position="145"/>
        <end position="290"/>
    </location>
</feature>
<feature type="coiled-coil region" evidence="6">
    <location>
        <begin position="85"/>
        <end position="119"/>
    </location>
</feature>
<dbReference type="PIRSF" id="PIRSF038471">
    <property type="entry name" value="MreC"/>
    <property type="match status" value="1"/>
</dbReference>
<dbReference type="Pfam" id="PF04085">
    <property type="entry name" value="MreC"/>
    <property type="match status" value="1"/>
</dbReference>
<evidence type="ECO:0000256" key="7">
    <source>
        <dbReference type="SAM" id="MobiDB-lite"/>
    </source>
</evidence>
<evidence type="ECO:0000313" key="10">
    <source>
        <dbReference type="Proteomes" id="UP001240447"/>
    </source>
</evidence>
<name>A0ABT9NRC7_9ACTN</name>
<comment type="function">
    <text evidence="5">Involved in formation and maintenance of cell shape.</text>
</comment>
<dbReference type="InterPro" id="IPR042177">
    <property type="entry name" value="Cell/Rod_1"/>
</dbReference>
<evidence type="ECO:0000256" key="3">
    <source>
        <dbReference type="ARBA" id="ARBA00022960"/>
    </source>
</evidence>
<dbReference type="InterPro" id="IPR007221">
    <property type="entry name" value="MreC"/>
</dbReference>
<evidence type="ECO:0000256" key="1">
    <source>
        <dbReference type="ARBA" id="ARBA00009369"/>
    </source>
</evidence>
<evidence type="ECO:0000259" key="8">
    <source>
        <dbReference type="Pfam" id="PF04085"/>
    </source>
</evidence>
<proteinExistence type="inferred from homology"/>
<feature type="region of interest" description="Disordered" evidence="7">
    <location>
        <begin position="1"/>
        <end position="23"/>
    </location>
</feature>
<dbReference type="PANTHER" id="PTHR34138:SF1">
    <property type="entry name" value="CELL SHAPE-DETERMINING PROTEIN MREC"/>
    <property type="match status" value="1"/>
</dbReference>
<reference evidence="9 10" key="1">
    <citation type="submission" date="2023-07" db="EMBL/GenBank/DDBJ databases">
        <title>Sequencing the genomes of 1000 actinobacteria strains.</title>
        <authorList>
            <person name="Klenk H.-P."/>
        </authorList>
    </citation>
    <scope>NUCLEOTIDE SEQUENCE [LARGE SCALE GENOMIC DNA]</scope>
    <source>
        <strain evidence="9 10">GD13</strain>
    </source>
</reference>
<sequence>MRPRPRRTPSPAQDGSPRRATPPSRRLLAVLVLACVTVMVLDVSTKGSPIDPARSAVAAVLGPVESGASTLVRPFTDLPDTFRTHRALRTEVRDLEQTNAELQRELARTALDRNRAAELDGLLQTAEDTGYSVVPARVVGMGPAQTFTRTVTIDAGTDAGIRADQTVLNASGLVGRVLRVDRRTATVLLIADANSVVGGRLATSMELGFVRGRGEVGGSGLLDLDLADGSVVPARGDVVVTWGSRTGAPYVAGIPLGTVQSVQSNPRDLTRSAVIEPLVDFTSLDLVGVVVPAGTTSNRTLLGAEEEAR</sequence>
<dbReference type="InterPro" id="IPR042175">
    <property type="entry name" value="Cell/Rod_MreC_2"/>
</dbReference>
<protein>
    <recommendedName>
        <fullName evidence="2 5">Cell shape-determining protein MreC</fullName>
    </recommendedName>
    <alternativeName>
        <fullName evidence="4 5">Cell shape protein MreC</fullName>
    </alternativeName>
</protein>
<evidence type="ECO:0000313" key="9">
    <source>
        <dbReference type="EMBL" id="MDP9822365.1"/>
    </source>
</evidence>
<accession>A0ABT9NRC7</accession>
<organism evidence="9 10">
    <name type="scientific">Nocardioides massiliensis</name>
    <dbReference type="NCBI Taxonomy" id="1325935"/>
    <lineage>
        <taxon>Bacteria</taxon>
        <taxon>Bacillati</taxon>
        <taxon>Actinomycetota</taxon>
        <taxon>Actinomycetes</taxon>
        <taxon>Propionibacteriales</taxon>
        <taxon>Nocardioidaceae</taxon>
        <taxon>Nocardioides</taxon>
    </lineage>
</organism>
<dbReference type="Gene3D" id="2.40.10.350">
    <property type="entry name" value="Rod shape-determining protein MreC, domain 2"/>
    <property type="match status" value="1"/>
</dbReference>
<evidence type="ECO:0000256" key="5">
    <source>
        <dbReference type="PIRNR" id="PIRNR038471"/>
    </source>
</evidence>
<dbReference type="Proteomes" id="UP001240447">
    <property type="component" value="Unassembled WGS sequence"/>
</dbReference>
<evidence type="ECO:0000256" key="4">
    <source>
        <dbReference type="ARBA" id="ARBA00032089"/>
    </source>
</evidence>
<keyword evidence="3 5" id="KW-0133">Cell shape</keyword>
<dbReference type="EMBL" id="JAUSQM010000001">
    <property type="protein sequence ID" value="MDP9822365.1"/>
    <property type="molecule type" value="Genomic_DNA"/>
</dbReference>
<comment type="similarity">
    <text evidence="1 5">Belongs to the MreC family.</text>
</comment>
<dbReference type="Gene3D" id="2.40.10.340">
    <property type="entry name" value="Rod shape-determining protein MreC, domain 1"/>
    <property type="match status" value="1"/>
</dbReference>
<dbReference type="InterPro" id="IPR055342">
    <property type="entry name" value="MreC_beta-barrel_core"/>
</dbReference>
<evidence type="ECO:0000256" key="6">
    <source>
        <dbReference type="SAM" id="Coils"/>
    </source>
</evidence>
<keyword evidence="10" id="KW-1185">Reference proteome</keyword>
<comment type="caution">
    <text evidence="9">The sequence shown here is derived from an EMBL/GenBank/DDBJ whole genome shotgun (WGS) entry which is preliminary data.</text>
</comment>
<dbReference type="RefSeq" id="WP_068118880.1">
    <property type="nucleotide sequence ID" value="NZ_CCXJ01000156.1"/>
</dbReference>
<evidence type="ECO:0000256" key="2">
    <source>
        <dbReference type="ARBA" id="ARBA00013855"/>
    </source>
</evidence>
<gene>
    <name evidence="9" type="ORF">J2S59_002174</name>
</gene>